<accession>A0AAN6THQ2</accession>
<feature type="transmembrane region" description="Helical" evidence="2">
    <location>
        <begin position="15"/>
        <end position="36"/>
    </location>
</feature>
<proteinExistence type="predicted"/>
<evidence type="ECO:0000256" key="2">
    <source>
        <dbReference type="SAM" id="Phobius"/>
    </source>
</evidence>
<reference evidence="3" key="1">
    <citation type="journal article" date="2023" name="Mol. Phylogenet. Evol.">
        <title>Genome-scale phylogeny and comparative genomics of the fungal order Sordariales.</title>
        <authorList>
            <person name="Hensen N."/>
            <person name="Bonometti L."/>
            <person name="Westerberg I."/>
            <person name="Brannstrom I.O."/>
            <person name="Guillou S."/>
            <person name="Cros-Aarteil S."/>
            <person name="Calhoun S."/>
            <person name="Haridas S."/>
            <person name="Kuo A."/>
            <person name="Mondo S."/>
            <person name="Pangilinan J."/>
            <person name="Riley R."/>
            <person name="LaButti K."/>
            <person name="Andreopoulos B."/>
            <person name="Lipzen A."/>
            <person name="Chen C."/>
            <person name="Yan M."/>
            <person name="Daum C."/>
            <person name="Ng V."/>
            <person name="Clum A."/>
            <person name="Steindorff A."/>
            <person name="Ohm R.A."/>
            <person name="Martin F."/>
            <person name="Silar P."/>
            <person name="Natvig D.O."/>
            <person name="Lalanne C."/>
            <person name="Gautier V."/>
            <person name="Ament-Velasquez S.L."/>
            <person name="Kruys A."/>
            <person name="Hutchinson M.I."/>
            <person name="Powell A.J."/>
            <person name="Barry K."/>
            <person name="Miller A.N."/>
            <person name="Grigoriev I.V."/>
            <person name="Debuchy R."/>
            <person name="Gladieux P."/>
            <person name="Hiltunen Thoren M."/>
            <person name="Johannesson H."/>
        </authorList>
    </citation>
    <scope>NUCLEOTIDE SEQUENCE</scope>
    <source>
        <strain evidence="3">CBS 508.74</strain>
    </source>
</reference>
<dbReference type="RefSeq" id="XP_064672200.1">
    <property type="nucleotide sequence ID" value="XM_064809995.1"/>
</dbReference>
<feature type="region of interest" description="Disordered" evidence="1">
    <location>
        <begin position="51"/>
        <end position="130"/>
    </location>
</feature>
<protein>
    <submittedName>
        <fullName evidence="3">Uncharacterized protein</fullName>
    </submittedName>
</protein>
<dbReference type="EMBL" id="MU853336">
    <property type="protein sequence ID" value="KAK4114630.1"/>
    <property type="molecule type" value="Genomic_DNA"/>
</dbReference>
<dbReference type="AlphaFoldDB" id="A0AAN6THQ2"/>
<dbReference type="Proteomes" id="UP001302812">
    <property type="component" value="Unassembled WGS sequence"/>
</dbReference>
<evidence type="ECO:0000313" key="4">
    <source>
        <dbReference type="Proteomes" id="UP001302812"/>
    </source>
</evidence>
<sequence>MHPSPPREELRELAFQGWACLFILLLCVAILLFVFWGDMRSLNGRNLEEQGVAELDLESQTDRRGRLVTETSPLLSHGDSELTMGSTAVGSPSLTSKRTDSDLSSYSAVTPQSDTSPSTTYGGVTGGGER</sequence>
<feature type="compositionally biased region" description="Polar residues" evidence="1">
    <location>
        <begin position="83"/>
        <end position="122"/>
    </location>
</feature>
<evidence type="ECO:0000313" key="3">
    <source>
        <dbReference type="EMBL" id="KAK4114630.1"/>
    </source>
</evidence>
<reference evidence="3" key="2">
    <citation type="submission" date="2023-05" db="EMBL/GenBank/DDBJ databases">
        <authorList>
            <consortium name="Lawrence Berkeley National Laboratory"/>
            <person name="Steindorff A."/>
            <person name="Hensen N."/>
            <person name="Bonometti L."/>
            <person name="Westerberg I."/>
            <person name="Brannstrom I.O."/>
            <person name="Guillou S."/>
            <person name="Cros-Aarteil S."/>
            <person name="Calhoun S."/>
            <person name="Haridas S."/>
            <person name="Kuo A."/>
            <person name="Mondo S."/>
            <person name="Pangilinan J."/>
            <person name="Riley R."/>
            <person name="Labutti K."/>
            <person name="Andreopoulos B."/>
            <person name="Lipzen A."/>
            <person name="Chen C."/>
            <person name="Yanf M."/>
            <person name="Daum C."/>
            <person name="Ng V."/>
            <person name="Clum A."/>
            <person name="Ohm R."/>
            <person name="Martin F."/>
            <person name="Silar P."/>
            <person name="Natvig D."/>
            <person name="Lalanne C."/>
            <person name="Gautier V."/>
            <person name="Ament-Velasquez S.L."/>
            <person name="Kruys A."/>
            <person name="Hutchinson M.I."/>
            <person name="Powell A.J."/>
            <person name="Barry K."/>
            <person name="Miller A.N."/>
            <person name="Grigoriev I.V."/>
            <person name="Debuchy R."/>
            <person name="Gladieux P."/>
            <person name="Thoren M.H."/>
            <person name="Johannesson H."/>
        </authorList>
    </citation>
    <scope>NUCLEOTIDE SEQUENCE</scope>
    <source>
        <strain evidence="3">CBS 508.74</strain>
    </source>
</reference>
<keyword evidence="2" id="KW-0812">Transmembrane</keyword>
<name>A0AAN6THQ2_9PEZI</name>
<comment type="caution">
    <text evidence="3">The sequence shown here is derived from an EMBL/GenBank/DDBJ whole genome shotgun (WGS) entry which is preliminary data.</text>
</comment>
<gene>
    <name evidence="3" type="ORF">N656DRAFT_539000</name>
</gene>
<organism evidence="3 4">
    <name type="scientific">Canariomyces notabilis</name>
    <dbReference type="NCBI Taxonomy" id="2074819"/>
    <lineage>
        <taxon>Eukaryota</taxon>
        <taxon>Fungi</taxon>
        <taxon>Dikarya</taxon>
        <taxon>Ascomycota</taxon>
        <taxon>Pezizomycotina</taxon>
        <taxon>Sordariomycetes</taxon>
        <taxon>Sordariomycetidae</taxon>
        <taxon>Sordariales</taxon>
        <taxon>Chaetomiaceae</taxon>
        <taxon>Canariomyces</taxon>
    </lineage>
</organism>
<keyword evidence="2" id="KW-0472">Membrane</keyword>
<keyword evidence="2" id="KW-1133">Transmembrane helix</keyword>
<evidence type="ECO:0000256" key="1">
    <source>
        <dbReference type="SAM" id="MobiDB-lite"/>
    </source>
</evidence>
<keyword evidence="4" id="KW-1185">Reference proteome</keyword>
<dbReference type="GeneID" id="89934119"/>